<organism evidence="9 10">
    <name type="scientific">Herpetosiphon geysericola</name>
    <dbReference type="NCBI Taxonomy" id="70996"/>
    <lineage>
        <taxon>Bacteria</taxon>
        <taxon>Bacillati</taxon>
        <taxon>Chloroflexota</taxon>
        <taxon>Chloroflexia</taxon>
        <taxon>Herpetosiphonales</taxon>
        <taxon>Herpetosiphonaceae</taxon>
        <taxon>Herpetosiphon</taxon>
    </lineage>
</organism>
<dbReference type="AlphaFoldDB" id="A0A0N8GSC6"/>
<evidence type="ECO:0000256" key="4">
    <source>
        <dbReference type="ARBA" id="ARBA00023172"/>
    </source>
</evidence>
<sequence>MRDRLYTTEALIIRRSDVGEADRILTIYTPQYGKLSVTARGVRKMTSKLAGHLELFIHTHLQLAKGRSFDVVTESRVVQPFRSLREDLSRISQGYYVAELLDQMTADESDNPALFRLTCETLAALDVLDEVVRRDVILRYYELHTLILSGYRPHLFHCANCERELSPEADRYSPTTGGVLCQQCSNSEPRTLPIKLNTFKLLRYLARMPLETVASLAPAPETVHEARAVLKASLSQVLERELKSTQFLNLVRG</sequence>
<dbReference type="GO" id="GO:0006310">
    <property type="term" value="P:DNA recombination"/>
    <property type="evidence" value="ECO:0007669"/>
    <property type="project" value="UniProtKB-UniRule"/>
</dbReference>
<evidence type="ECO:0000256" key="5">
    <source>
        <dbReference type="ARBA" id="ARBA00023204"/>
    </source>
</evidence>
<evidence type="ECO:0000313" key="9">
    <source>
        <dbReference type="EMBL" id="KPL88922.1"/>
    </source>
</evidence>
<keyword evidence="10" id="KW-1185">Reference proteome</keyword>
<keyword evidence="5 7" id="KW-0234">DNA repair</keyword>
<dbReference type="PANTHER" id="PTHR33991:SF1">
    <property type="entry name" value="DNA REPAIR PROTEIN RECO"/>
    <property type="match status" value="1"/>
</dbReference>
<dbReference type="STRING" id="70996.SE18_09670"/>
<keyword evidence="3 7" id="KW-0227">DNA damage</keyword>
<comment type="similarity">
    <text evidence="1 7">Belongs to the RecO family.</text>
</comment>
<dbReference type="Pfam" id="PF02565">
    <property type="entry name" value="RecO_C"/>
    <property type="match status" value="1"/>
</dbReference>
<dbReference type="GO" id="GO:0006302">
    <property type="term" value="P:double-strand break repair"/>
    <property type="evidence" value="ECO:0007669"/>
    <property type="project" value="TreeGrafter"/>
</dbReference>
<dbReference type="HAMAP" id="MF_00201">
    <property type="entry name" value="RecO"/>
    <property type="match status" value="1"/>
</dbReference>
<dbReference type="GO" id="GO:0043590">
    <property type="term" value="C:bacterial nucleoid"/>
    <property type="evidence" value="ECO:0007669"/>
    <property type="project" value="TreeGrafter"/>
</dbReference>
<dbReference type="Gene3D" id="1.20.1440.120">
    <property type="entry name" value="Recombination protein O, C-terminal domain"/>
    <property type="match status" value="1"/>
</dbReference>
<evidence type="ECO:0000256" key="2">
    <source>
        <dbReference type="ARBA" id="ARBA00021310"/>
    </source>
</evidence>
<dbReference type="InterPro" id="IPR022572">
    <property type="entry name" value="DNA_rep/recomb_RecO_N"/>
</dbReference>
<dbReference type="SUPFAM" id="SSF57863">
    <property type="entry name" value="ArfGap/RecO-like zinc finger"/>
    <property type="match status" value="1"/>
</dbReference>
<dbReference type="InterPro" id="IPR037278">
    <property type="entry name" value="ARFGAP/RecO"/>
</dbReference>
<keyword evidence="4 7" id="KW-0233">DNA recombination</keyword>
<dbReference type="OrthoDB" id="9797083at2"/>
<reference evidence="9 10" key="1">
    <citation type="submission" date="2015-07" db="EMBL/GenBank/DDBJ databases">
        <title>Whole genome sequence of Herpetosiphon geysericola DSM 7119.</title>
        <authorList>
            <person name="Hemp J."/>
            <person name="Ward L.M."/>
            <person name="Pace L.A."/>
            <person name="Fischer W.W."/>
        </authorList>
    </citation>
    <scope>NUCLEOTIDE SEQUENCE [LARGE SCALE GENOMIC DNA]</scope>
    <source>
        <strain evidence="9 10">DSM 7119</strain>
    </source>
</reference>
<gene>
    <name evidence="7" type="primary">recO</name>
    <name evidence="9" type="ORF">SE18_09670</name>
</gene>
<dbReference type="Proteomes" id="UP000050277">
    <property type="component" value="Unassembled WGS sequence"/>
</dbReference>
<evidence type="ECO:0000313" key="10">
    <source>
        <dbReference type="Proteomes" id="UP000050277"/>
    </source>
</evidence>
<evidence type="ECO:0000256" key="7">
    <source>
        <dbReference type="HAMAP-Rule" id="MF_00201"/>
    </source>
</evidence>
<dbReference type="SUPFAM" id="SSF50249">
    <property type="entry name" value="Nucleic acid-binding proteins"/>
    <property type="match status" value="1"/>
</dbReference>
<dbReference type="EMBL" id="LGKP01000015">
    <property type="protein sequence ID" value="KPL88922.1"/>
    <property type="molecule type" value="Genomic_DNA"/>
</dbReference>
<evidence type="ECO:0000256" key="6">
    <source>
        <dbReference type="ARBA" id="ARBA00033409"/>
    </source>
</evidence>
<dbReference type="InterPro" id="IPR012340">
    <property type="entry name" value="NA-bd_OB-fold"/>
</dbReference>
<dbReference type="RefSeq" id="WP_054534240.1">
    <property type="nucleotide sequence ID" value="NZ_LGKP01000015.1"/>
</dbReference>
<dbReference type="Pfam" id="PF11967">
    <property type="entry name" value="RecO_N"/>
    <property type="match status" value="1"/>
</dbReference>
<dbReference type="InterPro" id="IPR003717">
    <property type="entry name" value="RecO"/>
</dbReference>
<dbReference type="PANTHER" id="PTHR33991">
    <property type="entry name" value="DNA REPAIR PROTEIN RECO"/>
    <property type="match status" value="1"/>
</dbReference>
<evidence type="ECO:0000259" key="8">
    <source>
        <dbReference type="Pfam" id="PF11967"/>
    </source>
</evidence>
<comment type="function">
    <text evidence="7">Involved in DNA repair and RecF pathway recombination.</text>
</comment>
<feature type="domain" description="DNA replication/recombination mediator RecO N-terminal" evidence="8">
    <location>
        <begin position="5"/>
        <end position="81"/>
    </location>
</feature>
<proteinExistence type="inferred from homology"/>
<accession>A0A0N8GSC6</accession>
<dbReference type="Gene3D" id="2.40.50.140">
    <property type="entry name" value="Nucleic acid-binding proteins"/>
    <property type="match status" value="1"/>
</dbReference>
<name>A0A0N8GSC6_9CHLR</name>
<evidence type="ECO:0000256" key="3">
    <source>
        <dbReference type="ARBA" id="ARBA00022763"/>
    </source>
</evidence>
<comment type="caution">
    <text evidence="9">The sequence shown here is derived from an EMBL/GenBank/DDBJ whole genome shotgun (WGS) entry which is preliminary data.</text>
</comment>
<dbReference type="InterPro" id="IPR042242">
    <property type="entry name" value="RecO_C"/>
</dbReference>
<protein>
    <recommendedName>
        <fullName evidence="2 7">DNA repair protein RecO</fullName>
    </recommendedName>
    <alternativeName>
        <fullName evidence="6 7">Recombination protein O</fullName>
    </alternativeName>
</protein>
<evidence type="ECO:0000256" key="1">
    <source>
        <dbReference type="ARBA" id="ARBA00007452"/>
    </source>
</evidence>
<dbReference type="NCBIfam" id="TIGR00613">
    <property type="entry name" value="reco"/>
    <property type="match status" value="1"/>
</dbReference>